<gene>
    <name evidence="2" type="ORF">TRV_06175</name>
</gene>
<keyword evidence="3" id="KW-1185">Reference proteome</keyword>
<dbReference type="AlphaFoldDB" id="D4DG73"/>
<dbReference type="RefSeq" id="XP_003019752.1">
    <property type="nucleotide sequence ID" value="XM_003019706.1"/>
</dbReference>
<evidence type="ECO:0000256" key="1">
    <source>
        <dbReference type="SAM" id="MobiDB-lite"/>
    </source>
</evidence>
<accession>D4DG73</accession>
<evidence type="ECO:0000313" key="3">
    <source>
        <dbReference type="Proteomes" id="UP000008383"/>
    </source>
</evidence>
<dbReference type="Proteomes" id="UP000008383">
    <property type="component" value="Unassembled WGS sequence"/>
</dbReference>
<dbReference type="EMBL" id="ACYE01000348">
    <property type="protein sequence ID" value="EFE39128.1"/>
    <property type="molecule type" value="Genomic_DNA"/>
</dbReference>
<feature type="compositionally biased region" description="Basic and acidic residues" evidence="1">
    <location>
        <begin position="19"/>
        <end position="28"/>
    </location>
</feature>
<protein>
    <submittedName>
        <fullName evidence="2">Uncharacterized protein</fullName>
    </submittedName>
</protein>
<organism evidence="2 3">
    <name type="scientific">Trichophyton verrucosum (strain HKI 0517)</name>
    <dbReference type="NCBI Taxonomy" id="663202"/>
    <lineage>
        <taxon>Eukaryota</taxon>
        <taxon>Fungi</taxon>
        <taxon>Dikarya</taxon>
        <taxon>Ascomycota</taxon>
        <taxon>Pezizomycotina</taxon>
        <taxon>Eurotiomycetes</taxon>
        <taxon>Eurotiomycetidae</taxon>
        <taxon>Onygenales</taxon>
        <taxon>Arthrodermataceae</taxon>
        <taxon>Trichophyton</taxon>
    </lineage>
</organism>
<feature type="region of interest" description="Disordered" evidence="1">
    <location>
        <begin position="1"/>
        <end position="88"/>
    </location>
</feature>
<dbReference type="GeneID" id="9583686"/>
<feature type="compositionally biased region" description="Acidic residues" evidence="1">
    <location>
        <begin position="56"/>
        <end position="66"/>
    </location>
</feature>
<proteinExistence type="predicted"/>
<name>D4DG73_TRIVH</name>
<dbReference type="HOGENOM" id="CLU_2470697_0_0_1"/>
<evidence type="ECO:0000313" key="2">
    <source>
        <dbReference type="EMBL" id="EFE39128.1"/>
    </source>
</evidence>
<dbReference type="KEGG" id="tve:TRV_06175"/>
<sequence length="88" mass="9820">MGRALYLQMRNKSRGSNFCKKEGKRNIREAIIQCNGKSNKRPGLQNNSTTSKPLEEEVEEEEEEAKELDPHPTPSSSSAKGEAHGYGE</sequence>
<comment type="caution">
    <text evidence="2">The sequence shown here is derived from an EMBL/GenBank/DDBJ whole genome shotgun (WGS) entry which is preliminary data.</text>
</comment>
<reference evidence="3" key="1">
    <citation type="journal article" date="2011" name="Genome Biol.">
        <title>Comparative and functional genomics provide insights into the pathogenicity of dermatophytic fungi.</title>
        <authorList>
            <person name="Burmester A."/>
            <person name="Shelest E."/>
            <person name="Gloeckner G."/>
            <person name="Heddergott C."/>
            <person name="Schindler S."/>
            <person name="Staib P."/>
            <person name="Heidel A."/>
            <person name="Felder M."/>
            <person name="Petzold A."/>
            <person name="Szafranski K."/>
            <person name="Feuermann M."/>
            <person name="Pedruzzi I."/>
            <person name="Priebe S."/>
            <person name="Groth M."/>
            <person name="Winkler R."/>
            <person name="Li W."/>
            <person name="Kniemeyer O."/>
            <person name="Schroeckh V."/>
            <person name="Hertweck C."/>
            <person name="Hube B."/>
            <person name="White T.C."/>
            <person name="Platzer M."/>
            <person name="Guthke R."/>
            <person name="Heitman J."/>
            <person name="Woestemeyer J."/>
            <person name="Zipfel P.F."/>
            <person name="Monod M."/>
            <person name="Brakhage A.A."/>
        </authorList>
    </citation>
    <scope>NUCLEOTIDE SEQUENCE [LARGE SCALE GENOMIC DNA]</scope>
    <source>
        <strain evidence="3">HKI 0517</strain>
    </source>
</reference>